<dbReference type="Proteomes" id="UP000189911">
    <property type="component" value="Chromosome F"/>
</dbReference>
<feature type="compositionally biased region" description="Polar residues" evidence="1">
    <location>
        <begin position="2376"/>
        <end position="2396"/>
    </location>
</feature>
<dbReference type="PANTHER" id="PTHR15678">
    <property type="entry name" value="ANTIGEN MLAA-22-RELATED"/>
    <property type="match status" value="1"/>
</dbReference>
<dbReference type="InterPro" id="IPR019441">
    <property type="entry name" value="FMP27/BLTP2/Hobbit_GFWDK_RBG"/>
</dbReference>
<evidence type="ECO:0000313" key="7">
    <source>
        <dbReference type="Proteomes" id="UP000189911"/>
    </source>
</evidence>
<dbReference type="InterPro" id="IPR019449">
    <property type="entry name" value="FMP27_WPPW_RBG"/>
</dbReference>
<feature type="compositionally biased region" description="Polar residues" evidence="1">
    <location>
        <begin position="2349"/>
        <end position="2364"/>
    </location>
</feature>
<accession>A0A1G4KA34</accession>
<evidence type="ECO:0000313" key="6">
    <source>
        <dbReference type="EMBL" id="SCV01015.1"/>
    </source>
</evidence>
<dbReference type="SMART" id="SM01216">
    <property type="entry name" value="Fmp27_WPPW"/>
    <property type="match status" value="1"/>
</dbReference>
<name>A0A1G4KA34_9SACH</name>
<proteinExistence type="predicted"/>
<evidence type="ECO:0000256" key="1">
    <source>
        <dbReference type="SAM" id="MobiDB-lite"/>
    </source>
</evidence>
<keyword evidence="2" id="KW-0472">Membrane</keyword>
<reference evidence="7" key="1">
    <citation type="submission" date="2016-03" db="EMBL/GenBank/DDBJ databases">
        <authorList>
            <person name="Devillers Hugo."/>
        </authorList>
    </citation>
    <scope>NUCLEOTIDE SEQUENCE [LARGE SCALE GENOMIC DNA]</scope>
</reference>
<sequence length="2410" mass="274492">MPEFCNVIGPISRYILFFPAIVLLANIIINAVIFWKDSLWGLTRVVTGVPLLNKIYFVRLLFRRSSISIGCIKFSLRRGFVIEVNDLYVRLDADRPSNLPQTKSEANPRMIINRHLSTILRHIWPIKLVLKNVKLQLSGPGSIISCENMELDICFSSEGSEPILNVTAAMIKDRNGRFILRMLQYNLYLSLERDKSKEMDHWCLRYHSHILILRGLRILGSCEQSQHESQQAKTPQATFPETSIADNSSLRFFMNTLRGLDIRLEDVSVVVRDPFSVNFSGVFMSLKTIDALHHGMLDSLPSDVSCPLIHEMALTVNSAVGLLNNQEVLRVPTLTLTSVSNLGSLLFVPKISNLTLGCTMAIVDPAVTITQFQLKELWILYTSSIFHSSESSTHDWRLIFEEAKSKSFIIKLIMSNASFTLKSSQSKHFVFRLNNLHAFAQHQPESKKDGVSKSVDIAGLKQTQNPLDNFLKIDKFSLRYFRFHEATSSKLFDVPIVIFSKWEFFSKNISSEKKDLTSTLRDLKLSLENIEVIEGASHLLDNWRSWLTPRASKLTSKPKFSLDYSLKLRLKNTTATVIVAHHLPRYLDAFGNTSTNLTEYARGVSVCLTEAFFDVYPGEYKLHVINGSISRVMEDSTQTLSYQEFALIEDFKLENSYAGYQCRTSAVKINFGVSTIWLYFFLKDIFKQFFQSNSAYVSSSSPVRHVKKSRLIESVGIEIVSTLIEVELPQSAKLLFTLQGTVFKGGSLILIVEKISVLTPSVYQSDDVLVTVLILNKLVTDLGSFSSDAASKIDADSLWLKFEYHLRLYKILDNICTMIKCFKRVGASFQDLSHFKATKLFAESPKAVSAIDFKTNTLSLNVEEDPFEQELGLIFKVGVSEQQERIEKLRLLEEELKSHFPYYNSAPTSPNNFNPKVMRLFEHFSTSWINRMRKARFAFFKNPLRTVRSEDIGSSSLRILEGLDSTVLKVEMETVTLKLRRPSFALQKCSDFLYKYGKKLPRDTTFTTLLPLGIRLEGGRCEFSLRDYPLPILYFPSLKISGDLVFAERMAHSFSKRYVYVPFVPGAEDEIHVSEDSIYGSKIIRTMNPLKTYMNLKCEIDSNIPTTITWGKSLQPGYQSVMIWFDYLTKPPLDPSEKLGFWDKIRLLIHGQLVFEWLGNSEIHLNLKGSHDPYLITDRGAGLSFCWRGNARLSIHESTDPTDFLKITSGQFLLGIRDFTQPKRLEKILMNLSGHVTWTMGISFESGNLKDPGVEKRSNAFKSHYEVNLWNPLFIDGDAGHDSYKGFRSDFIHLFFCVETDEKHESSNKVYLAPHSMTHFFKWWNLFSTYTSGPIRQGPLFPNLVQNPRKFSKALFTIKYKLQLSPLVISHTYRHADSQLASRKDEEMAFTSLKGTFKSLKLDLHQKRIKMTHADKKLQVSRTVWKLKMNAGEIDCVEADLRLIYTLLKSQSDRKVPPQKSQCMDDSGFKDVPQKNGNKFCSDWFDMEDYHDVNQALYKDAKPLAFEDSPFLYSPRISYLRKLSEGVPLDYPFGLERDHACSLGRNDPMVTQEALAKKRAEELEIQLDLIGKLITNLNSETNEGTDAKFRGQQLDALNRRLHDFRHRLHIIHKVLEDLMLSKLPSRSLISDDVESNFSNESANQAEAESQELMERLHTITTFRSMRKATSAFVKSSFDNRFIVHNILLKINNKTRDLMLDYAFNVLSRKKSSFYQTYKAVALLDELLKNKLWGLPSARAVDGDFFSSEDSLSNEELMEQFDSIIRQVMADGLKAFDTYQIKLVSPQIQITSKEVPLQCILITARDIETSIIDINQVPESTNQSIPLDVNSLVESRFCTRLNEAHFFIFDKQEVSSEDGLGFQLYGYGADENSKYWPPWLPMEMCYNCESLKDSVFLTRNDMIFYFIQPNSLYFQDKVKNIGRSETKVRIGFPRLTLASTSDQYSSIYAIAVELLHFASSFDKKADKLSKVMLAEEVRNNLDKLDVSIIINLQNSIKNLHRTRAYLRVNDPTCYDKVAQKIAAELDAAVLELNLLMTAVKKNHDKLKLSNGKDGTQDRVCWQIGADEVTWKLLDDQGENFVLFELGSTCYMRSQALDGTNNNKLVITSLECINLQESAVYKKLLSPYNAIVDVTKPLIQILWTIGPSIGGISDLVELVVLLEPFRFKMDHLTSDILLKYLFPARTNEAPVGISPRIAENGSFSTESRENSVVLNLSWRLKGPLPMSSSASLRNQSRNSQSAPTATFSRSTGRDMNEMVNRSSRYFNVGSVIIRKVMISISYKGSRSLITNVDGLTVKVPTLHYSNKLWSRDEFIATLKKDIIKIVLQHTGNIIGNKFTIHKKESEHKNSENYTTVSSLASGSPQSARFPPHEAGNTPRPSSLGFTSRQSSRISQDMQPNDEDVTGFYPTTH</sequence>
<dbReference type="PANTHER" id="PTHR15678:SF6">
    <property type="entry name" value="BRIDGE-LIKE LIPID TRANSFER PROTEIN FAMILY MEMBER 2"/>
    <property type="match status" value="1"/>
</dbReference>
<feature type="domain" description="FMP27 SW motif-containing RBG unit" evidence="4">
    <location>
        <begin position="915"/>
        <end position="1009"/>
    </location>
</feature>
<protein>
    <submittedName>
        <fullName evidence="6">LANO_0F09714g1_1</fullName>
    </submittedName>
</protein>
<dbReference type="SMART" id="SM01214">
    <property type="entry name" value="Fmp27_GFWDK"/>
    <property type="match status" value="1"/>
</dbReference>
<evidence type="ECO:0000259" key="5">
    <source>
        <dbReference type="SMART" id="SM01216"/>
    </source>
</evidence>
<evidence type="ECO:0000259" key="4">
    <source>
        <dbReference type="SMART" id="SM01215"/>
    </source>
</evidence>
<feature type="transmembrane region" description="Helical" evidence="2">
    <location>
        <begin position="14"/>
        <end position="35"/>
    </location>
</feature>
<dbReference type="OrthoDB" id="1562405at2759"/>
<feature type="domain" description="FMP27/BLTP2/Hobbit GFWDK motif-containing RBG unit" evidence="3">
    <location>
        <begin position="1027"/>
        <end position="1176"/>
    </location>
</feature>
<feature type="region of interest" description="Disordered" evidence="1">
    <location>
        <begin position="2343"/>
        <end position="2410"/>
    </location>
</feature>
<dbReference type="SMART" id="SM01215">
    <property type="entry name" value="Fmp27_SW"/>
    <property type="match status" value="1"/>
</dbReference>
<organism evidence="6 7">
    <name type="scientific">Lachancea nothofagi CBS 11611</name>
    <dbReference type="NCBI Taxonomy" id="1266666"/>
    <lineage>
        <taxon>Eukaryota</taxon>
        <taxon>Fungi</taxon>
        <taxon>Dikarya</taxon>
        <taxon>Ascomycota</taxon>
        <taxon>Saccharomycotina</taxon>
        <taxon>Saccharomycetes</taxon>
        <taxon>Saccharomycetales</taxon>
        <taxon>Saccharomycetaceae</taxon>
        <taxon>Lachancea</taxon>
    </lineage>
</organism>
<gene>
    <name evidence="6" type="ORF">LANO_0F09714G</name>
</gene>
<feature type="compositionally biased region" description="Polar residues" evidence="1">
    <location>
        <begin position="2225"/>
        <end position="2248"/>
    </location>
</feature>
<feature type="domain" description="FMP27 WPPW motif-containing RBG unit" evidence="5">
    <location>
        <begin position="1392"/>
        <end position="1884"/>
    </location>
</feature>
<keyword evidence="7" id="KW-1185">Reference proteome</keyword>
<keyword evidence="2" id="KW-0812">Transmembrane</keyword>
<evidence type="ECO:0000256" key="2">
    <source>
        <dbReference type="SAM" id="Phobius"/>
    </source>
</evidence>
<feature type="region of interest" description="Disordered" evidence="1">
    <location>
        <begin position="2225"/>
        <end position="2252"/>
    </location>
</feature>
<evidence type="ECO:0000259" key="3">
    <source>
        <dbReference type="SMART" id="SM01214"/>
    </source>
</evidence>
<dbReference type="Pfam" id="PF10344">
    <property type="entry name" value="Hobbit"/>
    <property type="match status" value="1"/>
</dbReference>
<keyword evidence="2" id="KW-1133">Transmembrane helix</keyword>
<dbReference type="InterPro" id="IPR045167">
    <property type="entry name" value="Hobbit"/>
</dbReference>
<dbReference type="InterPro" id="IPR019415">
    <property type="entry name" value="FMP27_SW_RBG"/>
</dbReference>
<dbReference type="EMBL" id="LT598452">
    <property type="protein sequence ID" value="SCV01015.1"/>
    <property type="molecule type" value="Genomic_DNA"/>
</dbReference>